<sequence>MPHQLALATTADPVHLAFLRRTIKHQLAGWGLDDLTSDAMTVSGELLANAMEHAGGNIYARFTVRPSQLLIEVLDGSSDVPRIRPIASWSERGRGLSVVQALSAEWGYWRTPTGKTVWAVLTNPPPASPDAGIGSSEAA</sequence>
<dbReference type="AlphaFoldDB" id="A0A7K0CLD8"/>
<reference evidence="3 4" key="1">
    <citation type="submission" date="2019-10" db="EMBL/GenBank/DDBJ databases">
        <title>Streptomyces smaragdinus sp. nov. and Streptomyces fabii sp. nov., isolated from the gut of fungus growing-termite Macrotermes natalensis.</title>
        <authorList>
            <person name="Schwitalla J."/>
            <person name="Benndorf R."/>
            <person name="Martin K."/>
            <person name="De Beer W."/>
            <person name="Kaster A.-K."/>
            <person name="Vollmers J."/>
            <person name="Poulsen M."/>
            <person name="Beemelmanns C."/>
        </authorList>
    </citation>
    <scope>NUCLEOTIDE SEQUENCE [LARGE SCALE GENOMIC DNA]</scope>
    <source>
        <strain evidence="3 4">RB5</strain>
    </source>
</reference>
<evidence type="ECO:0000313" key="4">
    <source>
        <dbReference type="Proteomes" id="UP000466345"/>
    </source>
</evidence>
<keyword evidence="4" id="KW-1185">Reference proteome</keyword>
<dbReference type="Proteomes" id="UP000466345">
    <property type="component" value="Unassembled WGS sequence"/>
</dbReference>
<dbReference type="InterPro" id="IPR050267">
    <property type="entry name" value="Anti-sigma-factor_SerPK"/>
</dbReference>
<protein>
    <recommendedName>
        <fullName evidence="2">Histidine kinase/HSP90-like ATPase domain-containing protein</fullName>
    </recommendedName>
</protein>
<proteinExistence type="predicted"/>
<dbReference type="SUPFAM" id="SSF55874">
    <property type="entry name" value="ATPase domain of HSP90 chaperone/DNA topoisomerase II/histidine kinase"/>
    <property type="match status" value="1"/>
</dbReference>
<evidence type="ECO:0000259" key="2">
    <source>
        <dbReference type="Pfam" id="PF13581"/>
    </source>
</evidence>
<organism evidence="3 4">
    <name type="scientific">Streptomyces smaragdinus</name>
    <dbReference type="NCBI Taxonomy" id="2585196"/>
    <lineage>
        <taxon>Bacteria</taxon>
        <taxon>Bacillati</taxon>
        <taxon>Actinomycetota</taxon>
        <taxon>Actinomycetes</taxon>
        <taxon>Kitasatosporales</taxon>
        <taxon>Streptomycetaceae</taxon>
        <taxon>Streptomyces</taxon>
    </lineage>
</organism>
<dbReference type="Pfam" id="PF13581">
    <property type="entry name" value="HATPase_c_2"/>
    <property type="match status" value="1"/>
</dbReference>
<keyword evidence="1" id="KW-0808">Transferase</keyword>
<dbReference type="PANTHER" id="PTHR35526">
    <property type="entry name" value="ANTI-SIGMA-F FACTOR RSBW-RELATED"/>
    <property type="match status" value="1"/>
</dbReference>
<dbReference type="EMBL" id="WEGJ01000019">
    <property type="protein sequence ID" value="MQY14231.1"/>
    <property type="molecule type" value="Genomic_DNA"/>
</dbReference>
<evidence type="ECO:0000256" key="1">
    <source>
        <dbReference type="ARBA" id="ARBA00022527"/>
    </source>
</evidence>
<dbReference type="CDD" id="cd16936">
    <property type="entry name" value="HATPase_RsbW-like"/>
    <property type="match status" value="1"/>
</dbReference>
<evidence type="ECO:0000313" key="3">
    <source>
        <dbReference type="EMBL" id="MQY14231.1"/>
    </source>
</evidence>
<feature type="domain" description="Histidine kinase/HSP90-like ATPase" evidence="2">
    <location>
        <begin position="10"/>
        <end position="120"/>
    </location>
</feature>
<keyword evidence="1" id="KW-0723">Serine/threonine-protein kinase</keyword>
<dbReference type="GO" id="GO:0004674">
    <property type="term" value="F:protein serine/threonine kinase activity"/>
    <property type="evidence" value="ECO:0007669"/>
    <property type="project" value="UniProtKB-KW"/>
</dbReference>
<comment type="caution">
    <text evidence="3">The sequence shown here is derived from an EMBL/GenBank/DDBJ whole genome shotgun (WGS) entry which is preliminary data.</text>
</comment>
<gene>
    <name evidence="3" type="ORF">SRB5_43930</name>
</gene>
<dbReference type="Gene3D" id="3.30.565.10">
    <property type="entry name" value="Histidine kinase-like ATPase, C-terminal domain"/>
    <property type="match status" value="1"/>
</dbReference>
<accession>A0A7K0CLD8</accession>
<name>A0A7K0CLD8_9ACTN</name>
<keyword evidence="1" id="KW-0418">Kinase</keyword>
<dbReference type="PANTHER" id="PTHR35526:SF3">
    <property type="entry name" value="ANTI-SIGMA-F FACTOR RSBW"/>
    <property type="match status" value="1"/>
</dbReference>
<dbReference type="InterPro" id="IPR036890">
    <property type="entry name" value="HATPase_C_sf"/>
</dbReference>
<dbReference type="InterPro" id="IPR003594">
    <property type="entry name" value="HATPase_dom"/>
</dbReference>